<gene>
    <name evidence="1" type="ordered locus">MTR_2g021080</name>
</gene>
<reference evidence="2" key="3">
    <citation type="submission" date="2015-04" db="UniProtKB">
        <authorList>
            <consortium name="EnsemblPlants"/>
        </authorList>
    </citation>
    <scope>IDENTIFICATION</scope>
    <source>
        <strain evidence="2">cv. Jemalong A17</strain>
    </source>
</reference>
<keyword evidence="3" id="KW-1185">Reference proteome</keyword>
<dbReference type="AlphaFoldDB" id="G7IFQ4"/>
<reference evidence="1 3" key="2">
    <citation type="journal article" date="2014" name="BMC Genomics">
        <title>An improved genome release (version Mt4.0) for the model legume Medicago truncatula.</title>
        <authorList>
            <person name="Tang H."/>
            <person name="Krishnakumar V."/>
            <person name="Bidwell S."/>
            <person name="Rosen B."/>
            <person name="Chan A."/>
            <person name="Zhou S."/>
            <person name="Gentzbittel L."/>
            <person name="Childs K.L."/>
            <person name="Yandell M."/>
            <person name="Gundlach H."/>
            <person name="Mayer K.F."/>
            <person name="Schwartz D.C."/>
            <person name="Town C.D."/>
        </authorList>
    </citation>
    <scope>GENOME REANNOTATION</scope>
    <source>
        <strain evidence="2 3">cv. Jemalong A17</strain>
    </source>
</reference>
<proteinExistence type="predicted"/>
<sequence>MNALLFMPQSTQRTKSKVAVARPAEDTQTLIKYIPIEKIRVNYGDFEREVKLHIRSIVLPHTELGGDQCKVVGKRKCCSVEDDSRIQWNSFWNLACHFLWMWRNKEVHDSSVNRPSAPWFWVRKLAKDSKQAVTFSDLLQYQNKT</sequence>
<organism evidence="1 3">
    <name type="scientific">Medicago truncatula</name>
    <name type="common">Barrel medic</name>
    <name type="synonym">Medicago tribuloides</name>
    <dbReference type="NCBI Taxonomy" id="3880"/>
    <lineage>
        <taxon>Eukaryota</taxon>
        <taxon>Viridiplantae</taxon>
        <taxon>Streptophyta</taxon>
        <taxon>Embryophyta</taxon>
        <taxon>Tracheophyta</taxon>
        <taxon>Spermatophyta</taxon>
        <taxon>Magnoliopsida</taxon>
        <taxon>eudicotyledons</taxon>
        <taxon>Gunneridae</taxon>
        <taxon>Pentapetalae</taxon>
        <taxon>rosids</taxon>
        <taxon>fabids</taxon>
        <taxon>Fabales</taxon>
        <taxon>Fabaceae</taxon>
        <taxon>Papilionoideae</taxon>
        <taxon>50 kb inversion clade</taxon>
        <taxon>NPAAA clade</taxon>
        <taxon>Hologalegina</taxon>
        <taxon>IRL clade</taxon>
        <taxon>Trifolieae</taxon>
        <taxon>Medicago</taxon>
    </lineage>
</organism>
<protein>
    <submittedName>
        <fullName evidence="1 2">Uncharacterized protein</fullName>
    </submittedName>
</protein>
<evidence type="ECO:0000313" key="3">
    <source>
        <dbReference type="Proteomes" id="UP000002051"/>
    </source>
</evidence>
<dbReference type="EnsemblPlants" id="AES64329">
    <property type="protein sequence ID" value="AES64329"/>
    <property type="gene ID" value="MTR_2g021080"/>
</dbReference>
<evidence type="ECO:0000313" key="2">
    <source>
        <dbReference type="EnsemblPlants" id="AES64329"/>
    </source>
</evidence>
<reference evidence="1 3" key="1">
    <citation type="journal article" date="2011" name="Nature">
        <title>The Medicago genome provides insight into the evolution of rhizobial symbioses.</title>
        <authorList>
            <person name="Young N.D."/>
            <person name="Debelle F."/>
            <person name="Oldroyd G.E."/>
            <person name="Geurts R."/>
            <person name="Cannon S.B."/>
            <person name="Udvardi M.K."/>
            <person name="Benedito V.A."/>
            <person name="Mayer K.F."/>
            <person name="Gouzy J."/>
            <person name="Schoof H."/>
            <person name="Van de Peer Y."/>
            <person name="Proost S."/>
            <person name="Cook D.R."/>
            <person name="Meyers B.C."/>
            <person name="Spannagl M."/>
            <person name="Cheung F."/>
            <person name="De Mita S."/>
            <person name="Krishnakumar V."/>
            <person name="Gundlach H."/>
            <person name="Zhou S."/>
            <person name="Mudge J."/>
            <person name="Bharti A.K."/>
            <person name="Murray J.D."/>
            <person name="Naoumkina M.A."/>
            <person name="Rosen B."/>
            <person name="Silverstein K.A."/>
            <person name="Tang H."/>
            <person name="Rombauts S."/>
            <person name="Zhao P.X."/>
            <person name="Zhou P."/>
            <person name="Barbe V."/>
            <person name="Bardou P."/>
            <person name="Bechner M."/>
            <person name="Bellec A."/>
            <person name="Berger A."/>
            <person name="Berges H."/>
            <person name="Bidwell S."/>
            <person name="Bisseling T."/>
            <person name="Choisne N."/>
            <person name="Couloux A."/>
            <person name="Denny R."/>
            <person name="Deshpande S."/>
            <person name="Dai X."/>
            <person name="Doyle J.J."/>
            <person name="Dudez A.M."/>
            <person name="Farmer A.D."/>
            <person name="Fouteau S."/>
            <person name="Franken C."/>
            <person name="Gibelin C."/>
            <person name="Gish J."/>
            <person name="Goldstein S."/>
            <person name="Gonzalez A.J."/>
            <person name="Green P.J."/>
            <person name="Hallab A."/>
            <person name="Hartog M."/>
            <person name="Hua A."/>
            <person name="Humphray S.J."/>
            <person name="Jeong D.H."/>
            <person name="Jing Y."/>
            <person name="Jocker A."/>
            <person name="Kenton S.M."/>
            <person name="Kim D.J."/>
            <person name="Klee K."/>
            <person name="Lai H."/>
            <person name="Lang C."/>
            <person name="Lin S."/>
            <person name="Macmil S.L."/>
            <person name="Magdelenat G."/>
            <person name="Matthews L."/>
            <person name="McCorrison J."/>
            <person name="Monaghan E.L."/>
            <person name="Mun J.H."/>
            <person name="Najar F.Z."/>
            <person name="Nicholson C."/>
            <person name="Noirot C."/>
            <person name="O'Bleness M."/>
            <person name="Paule C.R."/>
            <person name="Poulain J."/>
            <person name="Prion F."/>
            <person name="Qin B."/>
            <person name="Qu C."/>
            <person name="Retzel E.F."/>
            <person name="Riddle C."/>
            <person name="Sallet E."/>
            <person name="Samain S."/>
            <person name="Samson N."/>
            <person name="Sanders I."/>
            <person name="Saurat O."/>
            <person name="Scarpelli C."/>
            <person name="Schiex T."/>
            <person name="Segurens B."/>
            <person name="Severin A.J."/>
            <person name="Sherrier D.J."/>
            <person name="Shi R."/>
            <person name="Sims S."/>
            <person name="Singer S.R."/>
            <person name="Sinharoy S."/>
            <person name="Sterck L."/>
            <person name="Viollet A."/>
            <person name="Wang B.B."/>
            <person name="Wang K."/>
            <person name="Wang M."/>
            <person name="Wang X."/>
            <person name="Warfsmann J."/>
            <person name="Weissenbach J."/>
            <person name="White D.D."/>
            <person name="White J.D."/>
            <person name="Wiley G.B."/>
            <person name="Wincker P."/>
            <person name="Xing Y."/>
            <person name="Yang L."/>
            <person name="Yao Z."/>
            <person name="Ying F."/>
            <person name="Zhai J."/>
            <person name="Zhou L."/>
            <person name="Zuber A."/>
            <person name="Denarie J."/>
            <person name="Dixon R.A."/>
            <person name="May G.D."/>
            <person name="Schwartz D.C."/>
            <person name="Rogers J."/>
            <person name="Quetier F."/>
            <person name="Town C.D."/>
            <person name="Roe B.A."/>
        </authorList>
    </citation>
    <scope>NUCLEOTIDE SEQUENCE [LARGE SCALE GENOMIC DNA]</scope>
    <source>
        <strain evidence="1">A17</strain>
        <strain evidence="2 3">cv. Jemalong A17</strain>
    </source>
</reference>
<accession>G7IFQ4</accession>
<name>G7IFQ4_MEDTR</name>
<dbReference type="Proteomes" id="UP000002051">
    <property type="component" value="Chromosome 2"/>
</dbReference>
<dbReference type="HOGENOM" id="CLU_1789761_0_0_1"/>
<dbReference type="EMBL" id="CM001218">
    <property type="protein sequence ID" value="AES64329.1"/>
    <property type="molecule type" value="Genomic_DNA"/>
</dbReference>
<dbReference type="PaxDb" id="3880-AES64329"/>
<evidence type="ECO:0000313" key="1">
    <source>
        <dbReference type="EMBL" id="AES64329.1"/>
    </source>
</evidence>